<feature type="domain" description="HTH marR-type" evidence="1">
    <location>
        <begin position="10"/>
        <end position="163"/>
    </location>
</feature>
<protein>
    <recommendedName>
        <fullName evidence="1">HTH marR-type domain-containing protein</fullName>
    </recommendedName>
</protein>
<dbReference type="SMART" id="SM00347">
    <property type="entry name" value="HTH_MARR"/>
    <property type="match status" value="1"/>
</dbReference>
<proteinExistence type="predicted"/>
<dbReference type="InterPro" id="IPR036388">
    <property type="entry name" value="WH-like_DNA-bd_sf"/>
</dbReference>
<evidence type="ECO:0000313" key="2">
    <source>
        <dbReference type="EMBL" id="CAH0991279.1"/>
    </source>
</evidence>
<dbReference type="Gene3D" id="1.10.10.10">
    <property type="entry name" value="Winged helix-like DNA-binding domain superfamily/Winged helix DNA-binding domain"/>
    <property type="match status" value="1"/>
</dbReference>
<organism evidence="2 3">
    <name type="scientific">Sinobacterium norvegicum</name>
    <dbReference type="NCBI Taxonomy" id="1641715"/>
    <lineage>
        <taxon>Bacteria</taxon>
        <taxon>Pseudomonadati</taxon>
        <taxon>Pseudomonadota</taxon>
        <taxon>Gammaproteobacteria</taxon>
        <taxon>Cellvibrionales</taxon>
        <taxon>Spongiibacteraceae</taxon>
        <taxon>Sinobacterium</taxon>
    </lineage>
</organism>
<dbReference type="Pfam" id="PF01047">
    <property type="entry name" value="MarR"/>
    <property type="match status" value="1"/>
</dbReference>
<reference evidence="2" key="1">
    <citation type="submission" date="2021-12" db="EMBL/GenBank/DDBJ databases">
        <authorList>
            <person name="Rodrigo-Torres L."/>
            <person name="Arahal R. D."/>
            <person name="Lucena T."/>
        </authorList>
    </citation>
    <scope>NUCLEOTIDE SEQUENCE</scope>
    <source>
        <strain evidence="2">CECT 8267</strain>
    </source>
</reference>
<comment type="caution">
    <text evidence="2">The sequence shown here is derived from an EMBL/GenBank/DDBJ whole genome shotgun (WGS) entry which is preliminary data.</text>
</comment>
<dbReference type="RefSeq" id="WP_237443934.1">
    <property type="nucleotide sequence ID" value="NZ_CAKLPX010000001.1"/>
</dbReference>
<dbReference type="PRINTS" id="PR00598">
    <property type="entry name" value="HTHMARR"/>
</dbReference>
<dbReference type="PANTHER" id="PTHR33164:SF89">
    <property type="entry name" value="MARR FAMILY REGULATORY PROTEIN"/>
    <property type="match status" value="1"/>
</dbReference>
<evidence type="ECO:0000259" key="1">
    <source>
        <dbReference type="PROSITE" id="PS50995"/>
    </source>
</evidence>
<dbReference type="Proteomes" id="UP000838100">
    <property type="component" value="Unassembled WGS sequence"/>
</dbReference>
<dbReference type="EMBL" id="CAKLPX010000001">
    <property type="protein sequence ID" value="CAH0991279.1"/>
    <property type="molecule type" value="Genomic_DNA"/>
</dbReference>
<dbReference type="PROSITE" id="PS50995">
    <property type="entry name" value="HTH_MARR_2"/>
    <property type="match status" value="1"/>
</dbReference>
<dbReference type="InterPro" id="IPR039422">
    <property type="entry name" value="MarR/SlyA-like"/>
</dbReference>
<sequence length="164" mass="18713">MSDWITDMGGLALGSRFRRLSDAMSGEVNKVYKRRDIELNSRHFPVLSLLHKQGKAGLSVTEMAEQLKITHVSVSQTVKQLEKQGYCARKAHKNDERILKIYLTSKANKLLKDELLSVWQVIKDVTEERLAVIEGDFWQGLAVAEENLSRYSLAEEILNRLQAK</sequence>
<gene>
    <name evidence="2" type="ORF">SIN8267_01381</name>
</gene>
<accession>A0ABM9AEZ0</accession>
<dbReference type="SUPFAM" id="SSF46785">
    <property type="entry name" value="Winged helix' DNA-binding domain"/>
    <property type="match status" value="1"/>
</dbReference>
<evidence type="ECO:0000313" key="3">
    <source>
        <dbReference type="Proteomes" id="UP000838100"/>
    </source>
</evidence>
<dbReference type="InterPro" id="IPR000835">
    <property type="entry name" value="HTH_MarR-typ"/>
</dbReference>
<dbReference type="InterPro" id="IPR036390">
    <property type="entry name" value="WH_DNA-bd_sf"/>
</dbReference>
<dbReference type="PANTHER" id="PTHR33164">
    <property type="entry name" value="TRANSCRIPTIONAL REGULATOR, MARR FAMILY"/>
    <property type="match status" value="1"/>
</dbReference>
<keyword evidence="3" id="KW-1185">Reference proteome</keyword>
<name>A0ABM9AEZ0_9GAMM</name>